<dbReference type="EMBL" id="NDWU01000031">
    <property type="protein sequence ID" value="PUA31037.1"/>
    <property type="molecule type" value="Genomic_DNA"/>
</dbReference>
<dbReference type="Proteomes" id="UP000244066">
    <property type="component" value="Unassembled WGS sequence"/>
</dbReference>
<name>A0A2R7Y110_9ARCH</name>
<comment type="similarity">
    <text evidence="1 6">Belongs to the DeoC/FbaB aldolase family. DeoC type 1 subfamily.</text>
</comment>
<dbReference type="InterPro" id="IPR011343">
    <property type="entry name" value="DeoC"/>
</dbReference>
<dbReference type="InterPro" id="IPR002915">
    <property type="entry name" value="DeoC/FbaB/LacD_aldolase"/>
</dbReference>
<dbReference type="UniPathway" id="UPA00002">
    <property type="reaction ID" value="UER00468"/>
</dbReference>
<dbReference type="PIRSF" id="PIRSF001357">
    <property type="entry name" value="DeoC"/>
    <property type="match status" value="1"/>
</dbReference>
<comment type="pathway">
    <text evidence="6">Carbohydrate degradation; 2-deoxy-D-ribose 1-phosphate degradation; D-glyceraldehyde 3-phosphate and acetaldehyde from 2-deoxy-alpha-D-ribose 1-phosphate: step 2/2.</text>
</comment>
<dbReference type="FunFam" id="3.20.20.70:FF:000044">
    <property type="entry name" value="Deoxyribose-phosphate aldolase"/>
    <property type="match status" value="1"/>
</dbReference>
<keyword evidence="3 6" id="KW-0456">Lyase</keyword>
<dbReference type="PANTHER" id="PTHR10889:SF1">
    <property type="entry name" value="DEOXYRIBOSE-PHOSPHATE ALDOLASE"/>
    <property type="match status" value="1"/>
</dbReference>
<dbReference type="GO" id="GO:0006018">
    <property type="term" value="P:2-deoxyribose 1-phosphate catabolic process"/>
    <property type="evidence" value="ECO:0007669"/>
    <property type="project" value="UniProtKB-UniRule"/>
</dbReference>
<dbReference type="HAMAP" id="MF_00114">
    <property type="entry name" value="DeoC_type1"/>
    <property type="match status" value="1"/>
</dbReference>
<dbReference type="NCBIfam" id="TIGR00126">
    <property type="entry name" value="deoC"/>
    <property type="match status" value="1"/>
</dbReference>
<feature type="active site" description="Schiff-base intermediate with acetaldehyde" evidence="6">
    <location>
        <position position="155"/>
    </location>
</feature>
<accession>A0A2R7Y110</accession>
<evidence type="ECO:0000256" key="2">
    <source>
        <dbReference type="ARBA" id="ARBA00022490"/>
    </source>
</evidence>
<dbReference type="GO" id="GO:0009264">
    <property type="term" value="P:deoxyribonucleotide catabolic process"/>
    <property type="evidence" value="ECO:0007669"/>
    <property type="project" value="UniProtKB-UniRule"/>
</dbReference>
<evidence type="ECO:0000256" key="1">
    <source>
        <dbReference type="ARBA" id="ARBA00010936"/>
    </source>
</evidence>
<keyword evidence="2 6" id="KW-0963">Cytoplasm</keyword>
<comment type="function">
    <text evidence="6">Catalyzes a reversible aldol reaction between acetaldehyde and D-glyceraldehyde 3-phosphate to generate 2-deoxy-D-ribose 5-phosphate.</text>
</comment>
<feature type="active site" description="Proton donor/acceptor" evidence="6">
    <location>
        <position position="93"/>
    </location>
</feature>
<dbReference type="GO" id="GO:0004139">
    <property type="term" value="F:deoxyribose-phosphate aldolase activity"/>
    <property type="evidence" value="ECO:0007669"/>
    <property type="project" value="UniProtKB-UniRule"/>
</dbReference>
<dbReference type="GO" id="GO:0016052">
    <property type="term" value="P:carbohydrate catabolic process"/>
    <property type="evidence" value="ECO:0007669"/>
    <property type="project" value="TreeGrafter"/>
</dbReference>
<sequence>MIGRRELARLIDHTDLRPTATDADVRRLCEDAVRHGFYAVCINPFFVRLASKLLLNSGVKVCTVIGFPLGMNTLDVKAFEARRAVEDGADELDLVINLGMVKSGNYAYVEEEVSKVLDLARGAVVKVIIETGYLTVEEMGRLCEIAVNVGADFVKTCTGFGPRGVSVEDVRLIKGFTGGRVGIKAAGGIRTYEQAVSLIEAGATRLGTSHGLKILEGAPSD</sequence>
<protein>
    <recommendedName>
        <fullName evidence="6">Deoxyribose-phosphate aldolase</fullName>
        <shortName evidence="6">DERA</shortName>
        <ecNumber evidence="6">4.1.2.4</ecNumber>
    </recommendedName>
    <alternativeName>
        <fullName evidence="6">2-deoxy-D-ribose 5-phosphate aldolase</fullName>
    </alternativeName>
    <alternativeName>
        <fullName evidence="6">Phosphodeoxyriboaldolase</fullName>
        <shortName evidence="6">Deoxyriboaldolase</shortName>
    </alternativeName>
</protein>
<evidence type="ECO:0000256" key="5">
    <source>
        <dbReference type="ARBA" id="ARBA00048791"/>
    </source>
</evidence>
<evidence type="ECO:0000256" key="6">
    <source>
        <dbReference type="HAMAP-Rule" id="MF_00114"/>
    </source>
</evidence>
<dbReference type="GO" id="GO:0005737">
    <property type="term" value="C:cytoplasm"/>
    <property type="evidence" value="ECO:0007669"/>
    <property type="project" value="UniProtKB-SubCell"/>
</dbReference>
<dbReference type="CDD" id="cd00959">
    <property type="entry name" value="DeoC"/>
    <property type="match status" value="1"/>
</dbReference>
<gene>
    <name evidence="6" type="primary">deoC</name>
    <name evidence="7" type="ORF">B9J98_08110</name>
</gene>
<dbReference type="EC" id="4.1.2.4" evidence="6"/>
<dbReference type="AlphaFoldDB" id="A0A2R7Y110"/>
<dbReference type="PANTHER" id="PTHR10889">
    <property type="entry name" value="DEOXYRIBOSE-PHOSPHATE ALDOLASE"/>
    <property type="match status" value="1"/>
</dbReference>
<organism evidence="7 8">
    <name type="scientific">Candidatus Terraquivivens tikiterensis</name>
    <dbReference type="NCBI Taxonomy" id="1980982"/>
    <lineage>
        <taxon>Archaea</taxon>
        <taxon>Nitrososphaerota</taxon>
        <taxon>Candidatus Wolframiiraptoraceae</taxon>
        <taxon>Candidatus Terraquivivens</taxon>
    </lineage>
</organism>
<evidence type="ECO:0000256" key="4">
    <source>
        <dbReference type="ARBA" id="ARBA00023270"/>
    </source>
</evidence>
<proteinExistence type="inferred from homology"/>
<evidence type="ECO:0000313" key="8">
    <source>
        <dbReference type="Proteomes" id="UP000244066"/>
    </source>
</evidence>
<comment type="catalytic activity">
    <reaction evidence="5 6">
        <text>2-deoxy-D-ribose 5-phosphate = D-glyceraldehyde 3-phosphate + acetaldehyde</text>
        <dbReference type="Rhea" id="RHEA:12821"/>
        <dbReference type="ChEBI" id="CHEBI:15343"/>
        <dbReference type="ChEBI" id="CHEBI:59776"/>
        <dbReference type="ChEBI" id="CHEBI:62877"/>
        <dbReference type="EC" id="4.1.2.4"/>
    </reaction>
</comment>
<dbReference type="Gene3D" id="3.20.20.70">
    <property type="entry name" value="Aldolase class I"/>
    <property type="match status" value="1"/>
</dbReference>
<keyword evidence="4 6" id="KW-0704">Schiff base</keyword>
<comment type="caution">
    <text evidence="7">The sequence shown here is derived from an EMBL/GenBank/DDBJ whole genome shotgun (WGS) entry which is preliminary data.</text>
</comment>
<feature type="active site" description="Proton donor/acceptor" evidence="6">
    <location>
        <position position="184"/>
    </location>
</feature>
<reference evidence="7 8" key="1">
    <citation type="submission" date="2017-04" db="EMBL/GenBank/DDBJ databases">
        <title>Draft Aigarchaeota genome from a New Zealand hot spring.</title>
        <authorList>
            <person name="Reysenbach A.-L."/>
            <person name="Donaho J.A."/>
            <person name="Gerhart J."/>
            <person name="Kelley J.F."/>
            <person name="Kouba K."/>
            <person name="Podar M."/>
            <person name="Stott M."/>
        </authorList>
    </citation>
    <scope>NUCLEOTIDE SEQUENCE [LARGE SCALE GENOMIC DNA]</scope>
    <source>
        <strain evidence="7">NZ13_MG1</strain>
    </source>
</reference>
<dbReference type="SMART" id="SM01133">
    <property type="entry name" value="DeoC"/>
    <property type="match status" value="1"/>
</dbReference>
<comment type="subcellular location">
    <subcellularLocation>
        <location evidence="6">Cytoplasm</location>
    </subcellularLocation>
</comment>
<dbReference type="InterPro" id="IPR028581">
    <property type="entry name" value="DeoC_typeI"/>
</dbReference>
<evidence type="ECO:0000313" key="7">
    <source>
        <dbReference type="EMBL" id="PUA31037.1"/>
    </source>
</evidence>
<dbReference type="InterPro" id="IPR013785">
    <property type="entry name" value="Aldolase_TIM"/>
</dbReference>
<dbReference type="SUPFAM" id="SSF51569">
    <property type="entry name" value="Aldolase"/>
    <property type="match status" value="1"/>
</dbReference>
<dbReference type="Pfam" id="PF01791">
    <property type="entry name" value="DeoC"/>
    <property type="match status" value="1"/>
</dbReference>
<evidence type="ECO:0000256" key="3">
    <source>
        <dbReference type="ARBA" id="ARBA00023239"/>
    </source>
</evidence>